<dbReference type="InterPro" id="IPR027417">
    <property type="entry name" value="P-loop_NTPase"/>
</dbReference>
<keyword evidence="6 11" id="KW-0067">ATP-binding</keyword>
<evidence type="ECO:0000256" key="9">
    <source>
        <dbReference type="ARBA" id="ARBA00023136"/>
    </source>
</evidence>
<feature type="domain" description="ABC transporter" evidence="10">
    <location>
        <begin position="2"/>
        <end position="238"/>
    </location>
</feature>
<keyword evidence="9" id="KW-0472">Membrane</keyword>
<evidence type="ECO:0000256" key="2">
    <source>
        <dbReference type="ARBA" id="ARBA00022448"/>
    </source>
</evidence>
<dbReference type="SMART" id="SM00382">
    <property type="entry name" value="AAA"/>
    <property type="match status" value="1"/>
</dbReference>
<organism evidence="11 12">
    <name type="scientific">Paenibacillus spongiae</name>
    <dbReference type="NCBI Taxonomy" id="2909671"/>
    <lineage>
        <taxon>Bacteria</taxon>
        <taxon>Bacillati</taxon>
        <taxon>Bacillota</taxon>
        <taxon>Bacilli</taxon>
        <taxon>Bacillales</taxon>
        <taxon>Paenibacillaceae</taxon>
        <taxon>Paenibacillus</taxon>
    </lineage>
</organism>
<dbReference type="PANTHER" id="PTHR42771:SF4">
    <property type="entry name" value="IRON(3+)-HYDROXAMATE IMPORT ATP-BINDING PROTEIN FHUC"/>
    <property type="match status" value="1"/>
</dbReference>
<comment type="subcellular location">
    <subcellularLocation>
        <location evidence="1">Cell membrane</location>
        <topology evidence="1">Peripheral membrane protein</topology>
    </subcellularLocation>
</comment>
<gene>
    <name evidence="11" type="ORF">L1F29_02095</name>
</gene>
<dbReference type="InterPro" id="IPR003439">
    <property type="entry name" value="ABC_transporter-like_ATP-bd"/>
</dbReference>
<name>A0ABY5SAC9_9BACL</name>
<dbReference type="InterPro" id="IPR003593">
    <property type="entry name" value="AAA+_ATPase"/>
</dbReference>
<proteinExistence type="predicted"/>
<evidence type="ECO:0000259" key="10">
    <source>
        <dbReference type="PROSITE" id="PS50893"/>
    </source>
</evidence>
<dbReference type="InterPro" id="IPR017871">
    <property type="entry name" value="ABC_transporter-like_CS"/>
</dbReference>
<keyword evidence="12" id="KW-1185">Reference proteome</keyword>
<keyword evidence="8" id="KW-0406">Ion transport</keyword>
<evidence type="ECO:0000313" key="12">
    <source>
        <dbReference type="Proteomes" id="UP001057877"/>
    </source>
</evidence>
<evidence type="ECO:0000256" key="1">
    <source>
        <dbReference type="ARBA" id="ARBA00004202"/>
    </source>
</evidence>
<evidence type="ECO:0000313" key="11">
    <source>
        <dbReference type="EMBL" id="UVI30694.1"/>
    </source>
</evidence>
<dbReference type="EMBL" id="CP091430">
    <property type="protein sequence ID" value="UVI30694.1"/>
    <property type="molecule type" value="Genomic_DNA"/>
</dbReference>
<dbReference type="RefSeq" id="WP_258386759.1">
    <property type="nucleotide sequence ID" value="NZ_CP091430.1"/>
</dbReference>
<evidence type="ECO:0000256" key="3">
    <source>
        <dbReference type="ARBA" id="ARBA00022475"/>
    </source>
</evidence>
<evidence type="ECO:0000256" key="7">
    <source>
        <dbReference type="ARBA" id="ARBA00023004"/>
    </source>
</evidence>
<dbReference type="PROSITE" id="PS00211">
    <property type="entry name" value="ABC_TRANSPORTER_1"/>
    <property type="match status" value="1"/>
</dbReference>
<dbReference type="PANTHER" id="PTHR42771">
    <property type="entry name" value="IRON(3+)-HYDROXAMATE IMPORT ATP-BINDING PROTEIN FHUC"/>
    <property type="match status" value="1"/>
</dbReference>
<keyword evidence="2" id="KW-0813">Transport</keyword>
<keyword evidence="3" id="KW-1003">Cell membrane</keyword>
<dbReference type="Gene3D" id="3.40.50.300">
    <property type="entry name" value="P-loop containing nucleotide triphosphate hydrolases"/>
    <property type="match status" value="1"/>
</dbReference>
<keyword evidence="4" id="KW-0410">Iron transport</keyword>
<reference evidence="11" key="1">
    <citation type="submission" date="2022-01" db="EMBL/GenBank/DDBJ databases">
        <title>Paenibacillus spongiae sp. nov., isolated from marine sponge.</title>
        <authorList>
            <person name="Li Z."/>
            <person name="Zhang M."/>
        </authorList>
    </citation>
    <scope>NUCLEOTIDE SEQUENCE</scope>
    <source>
        <strain evidence="11">PHS-Z3</strain>
    </source>
</reference>
<dbReference type="PROSITE" id="PS50893">
    <property type="entry name" value="ABC_TRANSPORTER_2"/>
    <property type="match status" value="1"/>
</dbReference>
<evidence type="ECO:0000256" key="6">
    <source>
        <dbReference type="ARBA" id="ARBA00022840"/>
    </source>
</evidence>
<accession>A0ABY5SAC9</accession>
<dbReference type="SUPFAM" id="SSF52540">
    <property type="entry name" value="P-loop containing nucleoside triphosphate hydrolases"/>
    <property type="match status" value="1"/>
</dbReference>
<evidence type="ECO:0000256" key="4">
    <source>
        <dbReference type="ARBA" id="ARBA00022496"/>
    </source>
</evidence>
<dbReference type="Pfam" id="PF00005">
    <property type="entry name" value="ABC_tran"/>
    <property type="match status" value="1"/>
</dbReference>
<dbReference type="CDD" id="cd03214">
    <property type="entry name" value="ABC_Iron-Siderophores_B12_Hemin"/>
    <property type="match status" value="1"/>
</dbReference>
<dbReference type="InterPro" id="IPR051535">
    <property type="entry name" value="Siderophore_ABC-ATPase"/>
</dbReference>
<keyword evidence="5" id="KW-0547">Nucleotide-binding</keyword>
<evidence type="ECO:0000256" key="8">
    <source>
        <dbReference type="ARBA" id="ARBA00023065"/>
    </source>
</evidence>
<dbReference type="GO" id="GO:0005524">
    <property type="term" value="F:ATP binding"/>
    <property type="evidence" value="ECO:0007669"/>
    <property type="project" value="UniProtKB-KW"/>
</dbReference>
<keyword evidence="7" id="KW-0408">Iron</keyword>
<protein>
    <submittedName>
        <fullName evidence="11">ABC transporter ATP-binding protein</fullName>
    </submittedName>
</protein>
<sequence length="263" mass="29391">MLQAEALTISYDGNKIVKNFTLQVNEGEIVSIIGPNGSGKSTLLKGISRLIPCESGRVRIAGQELRSMQNKRISQIMCILCQSNQTPADMTVEELVSYGRLPHKKWYERLSMEDYEIVDWAIEQTGLAAFRKRLVVSLSGGEAQRAWIAMALAQRPKVLLLDEPTTYLDIAHQLEVLELVRTVNQELGITIVMVLHDLNQASAYSDKICVIQKGSLALTGKPRDVLTRDMIRYVYGVEAEVEFVADAAFPRIHPLKKAQPMAH</sequence>
<dbReference type="Proteomes" id="UP001057877">
    <property type="component" value="Chromosome"/>
</dbReference>
<evidence type="ECO:0000256" key="5">
    <source>
        <dbReference type="ARBA" id="ARBA00022741"/>
    </source>
</evidence>